<dbReference type="OrthoDB" id="9805017at2"/>
<dbReference type="EMBL" id="FTOL01000001">
    <property type="protein sequence ID" value="SIS70664.1"/>
    <property type="molecule type" value="Genomic_DNA"/>
</dbReference>
<dbReference type="RefSeq" id="WP_076550527.1">
    <property type="nucleotide sequence ID" value="NZ_FTOL01000001.1"/>
</dbReference>
<dbReference type="Proteomes" id="UP000186744">
    <property type="component" value="Unassembled WGS sequence"/>
</dbReference>
<reference evidence="2" key="1">
    <citation type="submission" date="2017-01" db="EMBL/GenBank/DDBJ databases">
        <authorList>
            <person name="Varghese N."/>
            <person name="Submissions S."/>
        </authorList>
    </citation>
    <scope>NUCLEOTIDE SEQUENCE [LARGE SCALE GENOMIC DNA]</scope>
    <source>
        <strain evidence="2">DSM 18017</strain>
    </source>
</reference>
<dbReference type="AlphaFoldDB" id="A0A1N7LA42"/>
<sequence length="780" mass="82778">MKKHIYGLIIFCLFGKNIKAQNGYIYVHKKAISEVASLNFNFSLTDSGGNSVANFTLNDKPEGFNSFDLGNSHDTGEGQLWTVVNNNSIAQEVHTVAGTIYTRPVGSSNWLGTSINNAKSVDGIGQNTAVYSDASGNVGLYNNGNSIVIWSPASHSNVGIVDVASGGPTGIIAVIGDNGMIYKYTGDGTNDSWIVFSKVTNNGTSLPFRLDVHPGTGDVVFIKNKGDGNIYRISSSDPSSAVPVIVTNAPSGNAPDTARDIAVSNNDNVYANYGATISRYANGSWTTNPRSRNLYGLTAGVSDQVWSINKNNSNLIQHTIYTRTSTGDWLDDERVRTSTNGNSIMIPVPAGVYSLSEIVPSGWNNSDIKLYDPTNNSSANLASSTSTINVSANEVVNIVYSNVLENPIVTPAVCATNYILTFGQGASTYGNAAQGFTSYHYFANGQVADGYYTLAKTSTGWFAGGPVPPLLNHTPNDPNGYFALFNASYATDDFFRQTVTGLSVGTKYEFAFWVADLGPSFSIRPNVTMGIVDPNSGTLLASINTGDISSTIWKRYSFTFTATSTTGEIFLKNNSVGGDGNDIAIDDITFAPAPPDIPNVEMTGGLTTICSNMSSNPTQYQFTNSLAGGVWSSDNPSLITINPNTGLASAVYGASGTAEIIYNHTNASGCVSESKLVVNVGNCSCYNPVTNTNAGIDTKLGITLQQRAGADNGNWPMIRKSAYAVLESNTKGVVITRVPTAGLSAITTPQEGMMVYDTTEKCLKIYSDGTWKCFSTPSCP</sequence>
<dbReference type="SUPFAM" id="SSF49785">
    <property type="entry name" value="Galactose-binding domain-like"/>
    <property type="match status" value="1"/>
</dbReference>
<evidence type="ECO:0000313" key="1">
    <source>
        <dbReference type="EMBL" id="SIS70664.1"/>
    </source>
</evidence>
<proteinExistence type="predicted"/>
<dbReference type="Gene3D" id="2.60.120.260">
    <property type="entry name" value="Galactose-binding domain-like"/>
    <property type="match status" value="1"/>
</dbReference>
<protein>
    <submittedName>
        <fullName evidence="1">Uncharacterized protein</fullName>
    </submittedName>
</protein>
<accession>A0A1N7LA42</accession>
<dbReference type="STRING" id="373668.SAMN05421786_1011131"/>
<keyword evidence="2" id="KW-1185">Reference proteome</keyword>
<gene>
    <name evidence="1" type="ORF">SAMN05421786_1011131</name>
</gene>
<name>A0A1N7LA42_9FLAO</name>
<evidence type="ECO:0000313" key="2">
    <source>
        <dbReference type="Proteomes" id="UP000186744"/>
    </source>
</evidence>
<dbReference type="InterPro" id="IPR008979">
    <property type="entry name" value="Galactose-bd-like_sf"/>
</dbReference>
<organism evidence="1 2">
    <name type="scientific">Chryseobacterium ureilyticum</name>
    <dbReference type="NCBI Taxonomy" id="373668"/>
    <lineage>
        <taxon>Bacteria</taxon>
        <taxon>Pseudomonadati</taxon>
        <taxon>Bacteroidota</taxon>
        <taxon>Flavobacteriia</taxon>
        <taxon>Flavobacteriales</taxon>
        <taxon>Weeksellaceae</taxon>
        <taxon>Chryseobacterium group</taxon>
        <taxon>Chryseobacterium</taxon>
    </lineage>
</organism>